<keyword evidence="12" id="KW-1185">Reference proteome</keyword>
<evidence type="ECO:0000256" key="8">
    <source>
        <dbReference type="RuleBase" id="RU367088"/>
    </source>
</evidence>
<comment type="function">
    <text evidence="7">Probable hydrolase that can remove 'Lys-48'-linked conjugated ubiquitin from proteins.</text>
</comment>
<gene>
    <name evidence="11" type="ORF">GSLYS_00014249001</name>
</gene>
<comment type="similarity">
    <text evidence="2 8">Belongs to the MINDY deubiquitinase family. FAM188 subfamily.</text>
</comment>
<sequence>MASSNKAVEAATASLVREYLSRKGLKETLEKMDKECPRNEFSISNRQTLMKHIHLEKLMKKNKEEKEPLQTMLEIMTKGFMDRQPLTGRQTSVTSEGSSLKRQNSDINFSPQANQPLNGSPLANHTKSSSTTNNAKKEKSLGDLVVDDDVEGETLIGSGMSGLMSVDPYESPPLQFSTMATKTHPLSAKQRGAIISNNDDLLAKRQRNTASKLSPKLSACQQEQLKRGVATQQAVNLSAVELANSPGMSDGTNSGSSNISSPEFPFDSHKSKQRNLPKKPDDPPVSFEALLMKGEERANLLQRIGLDNRTKDNVAVEQAYKVENSSIFEEKKIKPAQKNNRTLNPSLPNSSKAMDIELGDIDDCEVEVGNINPKPSLIYKPLKVLKIPSSPLDLRTAIALKNIVLGSPSQKYSDEWLCQSFTFNDLPDIKYGLVQKKGGPCGVLAAVQACLLQEMLFGENKLSNTKFKNPSRIERSTALALGLSNIFWRAGNLTAAVVTVPSSTTHILSSTKFKQDGVTEKLSVYTFTNFEELCSFMIQSVSEFETEGCPGVILAMYSAILSRKTHQVRADFDEPEQSTIIGSHGYCTQELVNLFLTGRAVSNVFNDIERLEGSGLGDTVILKGISARSDIGLLSLFEHYKSCQVGTYYKTPKNPIWVVCSESHFSVLFAIKRDLVNDWKAERRFDLFYYDGLSNQQEEIKLTISTINQSYKPPTSEDDLVPPLEHCIRTKWADAEIDWNGYEPIL</sequence>
<evidence type="ECO:0000256" key="5">
    <source>
        <dbReference type="ARBA" id="ARBA00022801"/>
    </source>
</evidence>
<evidence type="ECO:0000256" key="2">
    <source>
        <dbReference type="ARBA" id="ARBA00011074"/>
    </source>
</evidence>
<evidence type="ECO:0000256" key="4">
    <source>
        <dbReference type="ARBA" id="ARBA00022786"/>
    </source>
</evidence>
<dbReference type="GO" id="GO:0071108">
    <property type="term" value="P:protein K48-linked deubiquitination"/>
    <property type="evidence" value="ECO:0007669"/>
    <property type="project" value="InterPro"/>
</dbReference>
<comment type="catalytic activity">
    <reaction evidence="1 8">
        <text>Thiol-dependent hydrolysis of ester, thioester, amide, peptide and isopeptide bonds formed by the C-terminal Gly of ubiquitin (a 76-residue protein attached to proteins as an intracellular targeting signal).</text>
        <dbReference type="EC" id="3.4.19.12"/>
    </reaction>
</comment>
<feature type="region of interest" description="Disordered" evidence="9">
    <location>
        <begin position="80"/>
        <end position="142"/>
    </location>
</feature>
<dbReference type="EC" id="3.4.19.12" evidence="8"/>
<dbReference type="AlphaFoldDB" id="A0AAV2I1U3"/>
<dbReference type="PANTHER" id="PTHR12473">
    <property type="entry name" value="UBIQUITIN CARBOXYL-TERMINAL HYDROLASE MINDY-4-RELATED"/>
    <property type="match status" value="1"/>
</dbReference>
<keyword evidence="5 8" id="KW-0378">Hydrolase</keyword>
<dbReference type="Pfam" id="PF13898">
    <property type="entry name" value="MINDY-3_4_CD"/>
    <property type="match status" value="1"/>
</dbReference>
<dbReference type="PANTHER" id="PTHR12473:SF8">
    <property type="entry name" value="UBIQUITIN CARBOXYL-TERMINAL HYDROLASE MINDY-4-RELATED"/>
    <property type="match status" value="1"/>
</dbReference>
<dbReference type="GO" id="GO:1990380">
    <property type="term" value="F:K48-linked deubiquitinase activity"/>
    <property type="evidence" value="ECO:0007669"/>
    <property type="project" value="UniProtKB-UniRule"/>
</dbReference>
<evidence type="ECO:0000256" key="3">
    <source>
        <dbReference type="ARBA" id="ARBA00022670"/>
    </source>
</evidence>
<comment type="caution">
    <text evidence="11">The sequence shown here is derived from an EMBL/GenBank/DDBJ whole genome shotgun (WGS) entry which is preliminary data.</text>
</comment>
<feature type="compositionally biased region" description="Polar residues" evidence="9">
    <location>
        <begin position="246"/>
        <end position="261"/>
    </location>
</feature>
<evidence type="ECO:0000313" key="12">
    <source>
        <dbReference type="Proteomes" id="UP001497497"/>
    </source>
</evidence>
<dbReference type="InterPro" id="IPR025257">
    <property type="entry name" value="MINDY-3/4_CD"/>
</dbReference>
<evidence type="ECO:0000256" key="9">
    <source>
        <dbReference type="SAM" id="MobiDB-lite"/>
    </source>
</evidence>
<dbReference type="GO" id="GO:0004843">
    <property type="term" value="F:cysteine-type deubiquitinase activity"/>
    <property type="evidence" value="ECO:0007669"/>
    <property type="project" value="UniProtKB-UniRule"/>
</dbReference>
<reference evidence="11 12" key="1">
    <citation type="submission" date="2024-04" db="EMBL/GenBank/DDBJ databases">
        <authorList>
            <consortium name="Genoscope - CEA"/>
            <person name="William W."/>
        </authorList>
    </citation>
    <scope>NUCLEOTIDE SEQUENCE [LARGE SCALE GENOMIC DNA]</scope>
</reference>
<dbReference type="Proteomes" id="UP001497497">
    <property type="component" value="Unassembled WGS sequence"/>
</dbReference>
<feature type="compositionally biased region" description="Polar residues" evidence="9">
    <location>
        <begin position="87"/>
        <end position="134"/>
    </location>
</feature>
<dbReference type="EMBL" id="CAXITT010000389">
    <property type="protein sequence ID" value="CAL1540600.1"/>
    <property type="molecule type" value="Genomic_DNA"/>
</dbReference>
<dbReference type="PROSITE" id="PS50896">
    <property type="entry name" value="LISH"/>
    <property type="match status" value="1"/>
</dbReference>
<keyword evidence="4 8" id="KW-0833">Ubl conjugation pathway</keyword>
<dbReference type="GO" id="GO:0006508">
    <property type="term" value="P:proteolysis"/>
    <property type="evidence" value="ECO:0007669"/>
    <property type="project" value="UniProtKB-KW"/>
</dbReference>
<evidence type="ECO:0000256" key="1">
    <source>
        <dbReference type="ARBA" id="ARBA00000707"/>
    </source>
</evidence>
<proteinExistence type="inferred from homology"/>
<comment type="function">
    <text evidence="8">Hydrolase that can remove 'Lys-48'-linked conjugated ubiquitin from proteins.</text>
</comment>
<organism evidence="11 12">
    <name type="scientific">Lymnaea stagnalis</name>
    <name type="common">Great pond snail</name>
    <name type="synonym">Helix stagnalis</name>
    <dbReference type="NCBI Taxonomy" id="6523"/>
    <lineage>
        <taxon>Eukaryota</taxon>
        <taxon>Metazoa</taxon>
        <taxon>Spiralia</taxon>
        <taxon>Lophotrochozoa</taxon>
        <taxon>Mollusca</taxon>
        <taxon>Gastropoda</taxon>
        <taxon>Heterobranchia</taxon>
        <taxon>Euthyneura</taxon>
        <taxon>Panpulmonata</taxon>
        <taxon>Hygrophila</taxon>
        <taxon>Lymnaeoidea</taxon>
        <taxon>Lymnaeidae</taxon>
        <taxon>Lymnaea</taxon>
    </lineage>
</organism>
<dbReference type="InterPro" id="IPR059022">
    <property type="entry name" value="MINDY4_N"/>
</dbReference>
<evidence type="ECO:0000256" key="6">
    <source>
        <dbReference type="ARBA" id="ARBA00022807"/>
    </source>
</evidence>
<dbReference type="InterPro" id="IPR006594">
    <property type="entry name" value="LisH"/>
</dbReference>
<feature type="region of interest" description="Disordered" evidence="9">
    <location>
        <begin position="244"/>
        <end position="286"/>
    </location>
</feature>
<protein>
    <recommendedName>
        <fullName evidence="8">Ubiquitin carboxyl-terminal hydrolase MINDY</fullName>
        <ecNumber evidence="8">3.4.19.12</ecNumber>
    </recommendedName>
</protein>
<evidence type="ECO:0000259" key="10">
    <source>
        <dbReference type="SMART" id="SM01174"/>
    </source>
</evidence>
<name>A0AAV2I1U3_LYMST</name>
<dbReference type="SMART" id="SM01174">
    <property type="entry name" value="DUF4205"/>
    <property type="match status" value="1"/>
</dbReference>
<keyword evidence="3 8" id="KW-0645">Protease</keyword>
<evidence type="ECO:0000313" key="11">
    <source>
        <dbReference type="EMBL" id="CAL1540600.1"/>
    </source>
</evidence>
<accession>A0AAV2I1U3</accession>
<dbReference type="Pfam" id="PF26038">
    <property type="entry name" value="Dimer_MINDY4_N"/>
    <property type="match status" value="1"/>
</dbReference>
<evidence type="ECO:0000256" key="7">
    <source>
        <dbReference type="ARBA" id="ARBA00037630"/>
    </source>
</evidence>
<feature type="domain" description="Deubiquitinating enzyme MINDY-3/4 conserved" evidence="10">
    <location>
        <begin position="401"/>
        <end position="741"/>
    </location>
</feature>
<keyword evidence="6 8" id="KW-0788">Thiol protease</keyword>
<dbReference type="InterPro" id="IPR039785">
    <property type="entry name" value="MINY3/4"/>
</dbReference>